<evidence type="ECO:0000256" key="4">
    <source>
        <dbReference type="ARBA" id="ARBA00023157"/>
    </source>
</evidence>
<keyword evidence="2" id="KW-0732">Signal</keyword>
<dbReference type="PANTHER" id="PTHR13887">
    <property type="entry name" value="GLUTATHIONE S-TRANSFERASE KAPPA"/>
    <property type="match status" value="1"/>
</dbReference>
<dbReference type="GO" id="GO:0016491">
    <property type="term" value="F:oxidoreductase activity"/>
    <property type="evidence" value="ECO:0007669"/>
    <property type="project" value="UniProtKB-KW"/>
</dbReference>
<comment type="similarity">
    <text evidence="1">Belongs to the thioredoxin family. DsbA subfamily.</text>
</comment>
<comment type="caution">
    <text evidence="8">The sequence shown here is derived from an EMBL/GenBank/DDBJ whole genome shotgun (WGS) entry which is preliminary data.</text>
</comment>
<dbReference type="EMBL" id="MFFB01000007">
    <property type="protein sequence ID" value="OGE94893.1"/>
    <property type="molecule type" value="Genomic_DNA"/>
</dbReference>
<keyword evidence="3" id="KW-0560">Oxidoreductase</keyword>
<evidence type="ECO:0000256" key="1">
    <source>
        <dbReference type="ARBA" id="ARBA00005791"/>
    </source>
</evidence>
<name>A0A1F5PYA9_9BACT</name>
<dbReference type="PROSITE" id="PS51352">
    <property type="entry name" value="THIOREDOXIN_2"/>
    <property type="match status" value="1"/>
</dbReference>
<dbReference type="Gene3D" id="3.40.30.10">
    <property type="entry name" value="Glutaredoxin"/>
    <property type="match status" value="1"/>
</dbReference>
<keyword evidence="6" id="KW-1133">Transmembrane helix</keyword>
<evidence type="ECO:0000256" key="2">
    <source>
        <dbReference type="ARBA" id="ARBA00022729"/>
    </source>
</evidence>
<organism evidence="8 9">
    <name type="scientific">Candidatus Doudnabacteria bacterium RIFCSPLOWO2_01_FULL_44_21</name>
    <dbReference type="NCBI Taxonomy" id="1817841"/>
    <lineage>
        <taxon>Bacteria</taxon>
        <taxon>Candidatus Doudnaibacteriota</taxon>
    </lineage>
</organism>
<keyword evidence="6" id="KW-0472">Membrane</keyword>
<dbReference type="InterPro" id="IPR012336">
    <property type="entry name" value="Thioredoxin-like_fold"/>
</dbReference>
<evidence type="ECO:0000313" key="8">
    <source>
        <dbReference type="EMBL" id="OGE94893.1"/>
    </source>
</evidence>
<proteinExistence type="inferred from homology"/>
<feature type="transmembrane region" description="Helical" evidence="6">
    <location>
        <begin position="18"/>
        <end position="37"/>
    </location>
</feature>
<evidence type="ECO:0000256" key="6">
    <source>
        <dbReference type="SAM" id="Phobius"/>
    </source>
</evidence>
<accession>A0A1F5PYA9</accession>
<dbReference type="CDD" id="cd02972">
    <property type="entry name" value="DsbA_family"/>
    <property type="match status" value="1"/>
</dbReference>
<dbReference type="Pfam" id="PF13462">
    <property type="entry name" value="Thioredoxin_4"/>
    <property type="match status" value="1"/>
</dbReference>
<dbReference type="InterPro" id="IPR013766">
    <property type="entry name" value="Thioredoxin_domain"/>
</dbReference>
<dbReference type="PANTHER" id="PTHR13887:SF14">
    <property type="entry name" value="DISULFIDE BOND FORMATION PROTEIN D"/>
    <property type="match status" value="1"/>
</dbReference>
<keyword evidence="4" id="KW-1015">Disulfide bond</keyword>
<dbReference type="Proteomes" id="UP000177281">
    <property type="component" value="Unassembled WGS sequence"/>
</dbReference>
<dbReference type="AlphaFoldDB" id="A0A1F5PYA9"/>
<reference evidence="8 9" key="1">
    <citation type="journal article" date="2016" name="Nat. Commun.">
        <title>Thousands of microbial genomes shed light on interconnected biogeochemical processes in an aquifer system.</title>
        <authorList>
            <person name="Anantharaman K."/>
            <person name="Brown C.T."/>
            <person name="Hug L.A."/>
            <person name="Sharon I."/>
            <person name="Castelle C.J."/>
            <person name="Probst A.J."/>
            <person name="Thomas B.C."/>
            <person name="Singh A."/>
            <person name="Wilkins M.J."/>
            <person name="Karaoz U."/>
            <person name="Brodie E.L."/>
            <person name="Williams K.H."/>
            <person name="Hubbard S.S."/>
            <person name="Banfield J.F."/>
        </authorList>
    </citation>
    <scope>NUCLEOTIDE SEQUENCE [LARGE SCALE GENOMIC DNA]</scope>
</reference>
<dbReference type="InterPro" id="IPR036249">
    <property type="entry name" value="Thioredoxin-like_sf"/>
</dbReference>
<keyword evidence="6" id="KW-0812">Transmembrane</keyword>
<evidence type="ECO:0000313" key="9">
    <source>
        <dbReference type="Proteomes" id="UP000177281"/>
    </source>
</evidence>
<dbReference type="STRING" id="1817841.A3B10_03860"/>
<evidence type="ECO:0000256" key="5">
    <source>
        <dbReference type="ARBA" id="ARBA00023284"/>
    </source>
</evidence>
<keyword evidence="5" id="KW-0676">Redox-active center</keyword>
<gene>
    <name evidence="8" type="ORF">A3B10_03860</name>
</gene>
<evidence type="ECO:0000259" key="7">
    <source>
        <dbReference type="PROSITE" id="PS51352"/>
    </source>
</evidence>
<protein>
    <recommendedName>
        <fullName evidence="7">Thioredoxin domain-containing protein</fullName>
    </recommendedName>
</protein>
<sequence>MTQEYLTKEQQVQKKIKLIATITAVLIVVALAGFGVVKLAQKSPTAGGPSPTLDQINDTDHVLGNRDAKIVLIEYSDFQCPACRAYSAQVEKLHQDFPTDLVIVYRHYPLSQHKNAIPAAQASEAGGVQGKFWAMAKLIFDDQPTWSGMSTPIPKFVEYAGQLGLNLPAFESDLYSASLASKINNDKTSGDQVSLTGTPSFYLNGQKIGNPSTYQQFYDLVKNAVK</sequence>
<feature type="domain" description="Thioredoxin" evidence="7">
    <location>
        <begin position="37"/>
        <end position="226"/>
    </location>
</feature>
<evidence type="ECO:0000256" key="3">
    <source>
        <dbReference type="ARBA" id="ARBA00023002"/>
    </source>
</evidence>
<dbReference type="SUPFAM" id="SSF52833">
    <property type="entry name" value="Thioredoxin-like"/>
    <property type="match status" value="1"/>
</dbReference>